<reference evidence="1 2" key="1">
    <citation type="submission" date="2022-01" db="EMBL/GenBank/DDBJ databases">
        <authorList>
            <person name="Xiong W."/>
            <person name="Schranz E."/>
        </authorList>
    </citation>
    <scope>NUCLEOTIDE SEQUENCE [LARGE SCALE GENOMIC DNA]</scope>
</reference>
<organism evidence="1 2">
    <name type="scientific">Lactuca virosa</name>
    <dbReference type="NCBI Taxonomy" id="75947"/>
    <lineage>
        <taxon>Eukaryota</taxon>
        <taxon>Viridiplantae</taxon>
        <taxon>Streptophyta</taxon>
        <taxon>Embryophyta</taxon>
        <taxon>Tracheophyta</taxon>
        <taxon>Spermatophyta</taxon>
        <taxon>Magnoliopsida</taxon>
        <taxon>eudicotyledons</taxon>
        <taxon>Gunneridae</taxon>
        <taxon>Pentapetalae</taxon>
        <taxon>asterids</taxon>
        <taxon>campanulids</taxon>
        <taxon>Asterales</taxon>
        <taxon>Asteraceae</taxon>
        <taxon>Cichorioideae</taxon>
        <taxon>Cichorieae</taxon>
        <taxon>Lactucinae</taxon>
        <taxon>Lactuca</taxon>
    </lineage>
</organism>
<evidence type="ECO:0000313" key="2">
    <source>
        <dbReference type="Proteomes" id="UP001157418"/>
    </source>
</evidence>
<evidence type="ECO:0000313" key="1">
    <source>
        <dbReference type="EMBL" id="CAH1427092.1"/>
    </source>
</evidence>
<name>A0AAU9MKI2_9ASTR</name>
<dbReference type="Proteomes" id="UP001157418">
    <property type="component" value="Unassembled WGS sequence"/>
</dbReference>
<dbReference type="EMBL" id="CAKMRJ010002223">
    <property type="protein sequence ID" value="CAH1427092.1"/>
    <property type="molecule type" value="Genomic_DNA"/>
</dbReference>
<dbReference type="AlphaFoldDB" id="A0AAU9MKI2"/>
<accession>A0AAU9MKI2</accession>
<comment type="caution">
    <text evidence="1">The sequence shown here is derived from an EMBL/GenBank/DDBJ whole genome shotgun (WGS) entry which is preliminary data.</text>
</comment>
<proteinExistence type="predicted"/>
<keyword evidence="2" id="KW-1185">Reference proteome</keyword>
<protein>
    <submittedName>
        <fullName evidence="1">Uncharacterized protein</fullName>
    </submittedName>
</protein>
<sequence length="151" mass="16377">MLVTILLDDAYAGNATLNLFALRHLLLSRLLMVMSCQRQRRFVHTVEGEQSLRKVAPPRPRLRMTSRRVCGCRCGEGKHAALVLSSGSGSGPSEPGVMAQSTDAMHAAIRDFAGTDSASYLRLGELGFADLHQFCSEEEDDVPDEGVEGSV</sequence>
<gene>
    <name evidence="1" type="ORF">LVIROSA_LOCUS14129</name>
</gene>